<organism evidence="1 3">
    <name type="scientific">Haloarcula rubripromontorii</name>
    <dbReference type="NCBI Taxonomy" id="1705562"/>
    <lineage>
        <taxon>Archaea</taxon>
        <taxon>Methanobacteriati</taxon>
        <taxon>Methanobacteriota</taxon>
        <taxon>Stenosarchaea group</taxon>
        <taxon>Halobacteria</taxon>
        <taxon>Halobacteriales</taxon>
        <taxon>Haloarculaceae</taxon>
        <taxon>Haloarcula</taxon>
    </lineage>
</organism>
<keyword evidence="3" id="KW-1185">Reference proteome</keyword>
<dbReference type="EMBL" id="LIUF01000004">
    <property type="protein sequence ID" value="KOX92519.1"/>
    <property type="molecule type" value="Genomic_DNA"/>
</dbReference>
<comment type="caution">
    <text evidence="1">The sequence shown here is derived from an EMBL/GenBank/DDBJ whole genome shotgun (WGS) entry which is preliminary data.</text>
</comment>
<dbReference type="Proteomes" id="UP000610611">
    <property type="component" value="Unassembled WGS sequence"/>
</dbReference>
<name>A0A0M9AI70_9EURY</name>
<dbReference type="Proteomes" id="UP000037729">
    <property type="component" value="Unassembled WGS sequence"/>
</dbReference>
<dbReference type="AlphaFoldDB" id="A0A0M9AI70"/>
<reference evidence="1 3" key="1">
    <citation type="submission" date="2015-08" db="EMBL/GenBank/DDBJ databases">
        <title>Genomes of Isolates from Cabo Rojo, PR.</title>
        <authorList>
            <person name="Sanchez-Nieves R.L."/>
            <person name="Montalvo-Rodriguez R."/>
        </authorList>
    </citation>
    <scope>NUCLEOTIDE SEQUENCE [LARGE SCALE GENOMIC DNA]</scope>
    <source>
        <strain evidence="1 3">SL3</strain>
    </source>
</reference>
<evidence type="ECO:0000313" key="1">
    <source>
        <dbReference type="EMBL" id="KOX92519.1"/>
    </source>
</evidence>
<evidence type="ECO:0000313" key="2">
    <source>
        <dbReference type="EMBL" id="NLV04649.1"/>
    </source>
</evidence>
<sequence>MNGECYFCHGIVSAPEEGHIWLREHDSHEVYMHEQCASGHNVIEGGQSPAGELLITCPECGEVETV</sequence>
<protein>
    <submittedName>
        <fullName evidence="1">Uncharacterized protein</fullName>
    </submittedName>
</protein>
<proteinExistence type="predicted"/>
<accession>A0A0M9AI70</accession>
<gene>
    <name evidence="1" type="ORF">AMS69_14325</name>
    <name evidence="2" type="ORF">GOC83_00665</name>
</gene>
<dbReference type="EMBL" id="WOWB01000001">
    <property type="protein sequence ID" value="NLV04649.1"/>
    <property type="molecule type" value="Genomic_DNA"/>
</dbReference>
<dbReference type="OrthoDB" id="216179at2157"/>
<dbReference type="PATRIC" id="fig|1705562.3.peg.3479"/>
<reference evidence="2" key="2">
    <citation type="submission" date="2019-12" db="EMBL/GenBank/DDBJ databases">
        <title>The whole-genome sequencing of Haloarcula japonica strain pws8.</title>
        <authorList>
            <person name="Verma D.K."/>
            <person name="Gopal K."/>
            <person name="Prasad E.S."/>
        </authorList>
    </citation>
    <scope>NUCLEOTIDE SEQUENCE</scope>
    <source>
        <strain evidence="2">Pws8</strain>
    </source>
</reference>
<evidence type="ECO:0000313" key="3">
    <source>
        <dbReference type="Proteomes" id="UP000037729"/>
    </source>
</evidence>
<dbReference type="RefSeq" id="WP_053968729.1">
    <property type="nucleotide sequence ID" value="NZ_JAWJXX010000002.1"/>
</dbReference>